<feature type="transmembrane region" description="Helical" evidence="1">
    <location>
        <begin position="50"/>
        <end position="71"/>
    </location>
</feature>
<dbReference type="EMBL" id="SZVO01000012">
    <property type="protein sequence ID" value="TKT89482.1"/>
    <property type="molecule type" value="Genomic_DNA"/>
</dbReference>
<evidence type="ECO:0000313" key="2">
    <source>
        <dbReference type="EMBL" id="TKT89482.1"/>
    </source>
</evidence>
<gene>
    <name evidence="2" type="ORF">FDK13_24375</name>
</gene>
<feature type="transmembrane region" description="Helical" evidence="1">
    <location>
        <begin position="6"/>
        <end position="30"/>
    </location>
</feature>
<accession>A0A4U6CXQ0</accession>
<dbReference type="RefSeq" id="WP_137342619.1">
    <property type="nucleotide sequence ID" value="NZ_SZVO01000012.1"/>
</dbReference>
<keyword evidence="1" id="KW-1133">Transmembrane helix</keyword>
<reference evidence="2 3" key="1">
    <citation type="submission" date="2019-05" db="EMBL/GenBank/DDBJ databases">
        <title>Dyadobacter AR-3-8 sp. nov., isolated from arctic soil.</title>
        <authorList>
            <person name="Chaudhary D.K."/>
        </authorList>
    </citation>
    <scope>NUCLEOTIDE SEQUENCE [LARGE SCALE GENOMIC DNA]</scope>
    <source>
        <strain evidence="2 3">AR-3-8</strain>
    </source>
</reference>
<name>A0A4U6CXQ0_9BACT</name>
<comment type="caution">
    <text evidence="2">The sequence shown here is derived from an EMBL/GenBank/DDBJ whole genome shotgun (WGS) entry which is preliminary data.</text>
</comment>
<keyword evidence="3" id="KW-1185">Reference proteome</keyword>
<evidence type="ECO:0000313" key="3">
    <source>
        <dbReference type="Proteomes" id="UP000304900"/>
    </source>
</evidence>
<dbReference type="AlphaFoldDB" id="A0A4U6CXQ0"/>
<protein>
    <submittedName>
        <fullName evidence="2">Uncharacterized protein</fullName>
    </submittedName>
</protein>
<organism evidence="2 3">
    <name type="scientific">Dyadobacter frigoris</name>
    <dbReference type="NCBI Taxonomy" id="2576211"/>
    <lineage>
        <taxon>Bacteria</taxon>
        <taxon>Pseudomonadati</taxon>
        <taxon>Bacteroidota</taxon>
        <taxon>Cytophagia</taxon>
        <taxon>Cytophagales</taxon>
        <taxon>Spirosomataceae</taxon>
        <taxon>Dyadobacter</taxon>
    </lineage>
</organism>
<keyword evidence="1" id="KW-0472">Membrane</keyword>
<proteinExistence type="predicted"/>
<dbReference type="Proteomes" id="UP000304900">
    <property type="component" value="Unassembled WGS sequence"/>
</dbReference>
<keyword evidence="1" id="KW-0812">Transmembrane</keyword>
<evidence type="ECO:0000256" key="1">
    <source>
        <dbReference type="SAM" id="Phobius"/>
    </source>
</evidence>
<sequence length="124" mass="13862">MINLILVIFAIISSIICIPIGFVFEIISAFRYERSRKKIYLYLSKVMRGIAICIDMLGNACCGAFFNAILITKGGYYFGRTGETISSALGKNQLKGTLTKAGNFLANILDWIDDEHCFNSIQEF</sequence>
<dbReference type="OrthoDB" id="3532303at2"/>